<name>A0AAD7M2D6_QUISA</name>
<evidence type="ECO:0000256" key="6">
    <source>
        <dbReference type="ARBA" id="ARBA00023004"/>
    </source>
</evidence>
<keyword evidence="6 8" id="KW-0408">Iron</keyword>
<evidence type="ECO:0000313" key="12">
    <source>
        <dbReference type="Proteomes" id="UP001163823"/>
    </source>
</evidence>
<sequence>MSVYGVLLLCLLLLPLLFLMMKKKKQGKNLPPGPPKLPIIGNLHQLSVLVHRSLWNLSKKYGPVILLHLGAVPTVVVSSAETARQVLKDHDLESCSRPLLVSGGKLSYNYLDIGFSPYSSYWREMRKICVLELFSNKRVQSFRFIREQEVDLLIDSISESSELSSPVDLSEKVLSLIASMTCRTAFGKKFQGNEFDEGNFEEIFHEAVAVVGAFTASDFLPYVGWIIDRLTGFHDRLEKSFNHLDGFYQKVIDQHLNIKHEEDQQDLVAELLKLVERSQTEYGEVQFTQDHVKAILMDIFLAGVETTATTITWAMAHLSKEPRVMKKVQEEIRNCIGNKGKVTEGDIEQFKYLKMVMKETLRLNPPGPLLLPRETMSHFKINGYDIYPKTQLFVNIWAVGRDPDSWKFPEEFIPERFEDGSIDYKGQNFEFFPFGAGRRGCPGMNLGLNMVELALANLLYCFDWKLPNGMKEEDVDMEEMAGLVLYKKVPLKLVPVRCITGLSKD</sequence>
<dbReference type="InterPro" id="IPR002401">
    <property type="entry name" value="Cyt_P450_E_grp-I"/>
</dbReference>
<dbReference type="Gene3D" id="1.10.630.10">
    <property type="entry name" value="Cytochrome P450"/>
    <property type="match status" value="1"/>
</dbReference>
<evidence type="ECO:0000256" key="2">
    <source>
        <dbReference type="ARBA" id="ARBA00010617"/>
    </source>
</evidence>
<dbReference type="CDD" id="cd11072">
    <property type="entry name" value="CYP71-like"/>
    <property type="match status" value="1"/>
</dbReference>
<dbReference type="GO" id="GO:0004497">
    <property type="term" value="F:monooxygenase activity"/>
    <property type="evidence" value="ECO:0007669"/>
    <property type="project" value="UniProtKB-KW"/>
</dbReference>
<dbReference type="PANTHER" id="PTHR47955">
    <property type="entry name" value="CYTOCHROME P450 FAMILY 71 PROTEIN"/>
    <property type="match status" value="1"/>
</dbReference>
<protein>
    <submittedName>
        <fullName evidence="11">Cytochrome P450</fullName>
    </submittedName>
</protein>
<proteinExistence type="inferred from homology"/>
<dbReference type="EMBL" id="JARAOO010000005">
    <property type="protein sequence ID" value="KAJ7968647.1"/>
    <property type="molecule type" value="Genomic_DNA"/>
</dbReference>
<feature type="signal peptide" evidence="10">
    <location>
        <begin position="1"/>
        <end position="27"/>
    </location>
</feature>
<evidence type="ECO:0000256" key="5">
    <source>
        <dbReference type="ARBA" id="ARBA00023002"/>
    </source>
</evidence>
<dbReference type="InterPro" id="IPR001128">
    <property type="entry name" value="Cyt_P450"/>
</dbReference>
<dbReference type="FunFam" id="1.10.630.10:FF:000011">
    <property type="entry name" value="Cytochrome P450 83B1"/>
    <property type="match status" value="1"/>
</dbReference>
<evidence type="ECO:0000256" key="1">
    <source>
        <dbReference type="ARBA" id="ARBA00001971"/>
    </source>
</evidence>
<dbReference type="Proteomes" id="UP001163823">
    <property type="component" value="Chromosome 5"/>
</dbReference>
<dbReference type="InterPro" id="IPR017972">
    <property type="entry name" value="Cyt_P450_CS"/>
</dbReference>
<organism evidence="11 12">
    <name type="scientific">Quillaja saponaria</name>
    <name type="common">Soap bark tree</name>
    <dbReference type="NCBI Taxonomy" id="32244"/>
    <lineage>
        <taxon>Eukaryota</taxon>
        <taxon>Viridiplantae</taxon>
        <taxon>Streptophyta</taxon>
        <taxon>Embryophyta</taxon>
        <taxon>Tracheophyta</taxon>
        <taxon>Spermatophyta</taxon>
        <taxon>Magnoliopsida</taxon>
        <taxon>eudicotyledons</taxon>
        <taxon>Gunneridae</taxon>
        <taxon>Pentapetalae</taxon>
        <taxon>rosids</taxon>
        <taxon>fabids</taxon>
        <taxon>Fabales</taxon>
        <taxon>Quillajaceae</taxon>
        <taxon>Quillaja</taxon>
    </lineage>
</organism>
<comment type="caution">
    <text evidence="11">The sequence shown here is derived from an EMBL/GenBank/DDBJ whole genome shotgun (WGS) entry which is preliminary data.</text>
</comment>
<dbReference type="GO" id="GO:0020037">
    <property type="term" value="F:heme binding"/>
    <property type="evidence" value="ECO:0007669"/>
    <property type="project" value="InterPro"/>
</dbReference>
<evidence type="ECO:0000256" key="4">
    <source>
        <dbReference type="ARBA" id="ARBA00022723"/>
    </source>
</evidence>
<dbReference type="SUPFAM" id="SSF48264">
    <property type="entry name" value="Cytochrome P450"/>
    <property type="match status" value="1"/>
</dbReference>
<dbReference type="GO" id="GO:0016705">
    <property type="term" value="F:oxidoreductase activity, acting on paired donors, with incorporation or reduction of molecular oxygen"/>
    <property type="evidence" value="ECO:0007669"/>
    <property type="project" value="InterPro"/>
</dbReference>
<dbReference type="AlphaFoldDB" id="A0AAD7M2D6"/>
<keyword evidence="4 8" id="KW-0479">Metal-binding</keyword>
<dbReference type="PROSITE" id="PS00086">
    <property type="entry name" value="CYTOCHROME_P450"/>
    <property type="match status" value="1"/>
</dbReference>
<keyword evidence="5 9" id="KW-0560">Oxidoreductase</keyword>
<dbReference type="PRINTS" id="PR00463">
    <property type="entry name" value="EP450I"/>
</dbReference>
<keyword evidence="10" id="KW-0732">Signal</keyword>
<dbReference type="PRINTS" id="PR00385">
    <property type="entry name" value="P450"/>
</dbReference>
<dbReference type="Pfam" id="PF00067">
    <property type="entry name" value="p450"/>
    <property type="match status" value="1"/>
</dbReference>
<feature type="binding site" description="axial binding residue" evidence="8">
    <location>
        <position position="441"/>
    </location>
    <ligand>
        <name>heme</name>
        <dbReference type="ChEBI" id="CHEBI:30413"/>
    </ligand>
    <ligandPart>
        <name>Fe</name>
        <dbReference type="ChEBI" id="CHEBI:18248"/>
    </ligandPart>
</feature>
<keyword evidence="7 9" id="KW-0503">Monooxygenase</keyword>
<feature type="chain" id="PRO_5042143255" evidence="10">
    <location>
        <begin position="28"/>
        <end position="505"/>
    </location>
</feature>
<reference evidence="11" key="1">
    <citation type="journal article" date="2023" name="Science">
        <title>Elucidation of the pathway for biosynthesis of saponin adjuvants from the soapbark tree.</title>
        <authorList>
            <person name="Reed J."/>
            <person name="Orme A."/>
            <person name="El-Demerdash A."/>
            <person name="Owen C."/>
            <person name="Martin L.B.B."/>
            <person name="Misra R.C."/>
            <person name="Kikuchi S."/>
            <person name="Rejzek M."/>
            <person name="Martin A.C."/>
            <person name="Harkess A."/>
            <person name="Leebens-Mack J."/>
            <person name="Louveau T."/>
            <person name="Stephenson M.J."/>
            <person name="Osbourn A."/>
        </authorList>
    </citation>
    <scope>NUCLEOTIDE SEQUENCE</scope>
    <source>
        <strain evidence="11">S10</strain>
    </source>
</reference>
<keyword evidence="12" id="KW-1185">Reference proteome</keyword>
<evidence type="ECO:0000313" key="11">
    <source>
        <dbReference type="EMBL" id="KAJ7968647.1"/>
    </source>
</evidence>
<evidence type="ECO:0000256" key="3">
    <source>
        <dbReference type="ARBA" id="ARBA00022617"/>
    </source>
</evidence>
<dbReference type="InterPro" id="IPR036396">
    <property type="entry name" value="Cyt_P450_sf"/>
</dbReference>
<evidence type="ECO:0000256" key="10">
    <source>
        <dbReference type="SAM" id="SignalP"/>
    </source>
</evidence>
<dbReference type="GO" id="GO:0005506">
    <property type="term" value="F:iron ion binding"/>
    <property type="evidence" value="ECO:0007669"/>
    <property type="project" value="InterPro"/>
</dbReference>
<evidence type="ECO:0000256" key="7">
    <source>
        <dbReference type="ARBA" id="ARBA00023033"/>
    </source>
</evidence>
<evidence type="ECO:0000256" key="8">
    <source>
        <dbReference type="PIRSR" id="PIRSR602401-1"/>
    </source>
</evidence>
<accession>A0AAD7M2D6</accession>
<gene>
    <name evidence="11" type="ORF">O6P43_012715</name>
</gene>
<evidence type="ECO:0000256" key="9">
    <source>
        <dbReference type="RuleBase" id="RU000461"/>
    </source>
</evidence>
<comment type="similarity">
    <text evidence="2 9">Belongs to the cytochrome P450 family.</text>
</comment>
<keyword evidence="3 8" id="KW-0349">Heme</keyword>
<comment type="cofactor">
    <cofactor evidence="1 8">
        <name>heme</name>
        <dbReference type="ChEBI" id="CHEBI:30413"/>
    </cofactor>
</comment>
<dbReference type="PANTHER" id="PTHR47955:SF19">
    <property type="entry name" value="CYTOCHROME P450 71A9-LIKE ISOFORM X1"/>
    <property type="match status" value="1"/>
</dbReference>